<comment type="caution">
    <text evidence="1">The sequence shown here is derived from an EMBL/GenBank/DDBJ whole genome shotgun (WGS) entry which is preliminary data.</text>
</comment>
<proteinExistence type="predicted"/>
<sequence length="564" mass="62102">MNAFFAALLFAFGRFPISSTAVPSEDYAMNEPRQETLQEQDQIGAVASIGDQRDGGAGNDDAPTCYWCYQCNKEVSAETVGDGAEDDLSSGMVCTECRSGFIEAMDTARADLDRALRRRRRRVAAQGRTVSLLDALERLYPQQLMQIFQMLDQASRSNNTRLTSQEQVSSENTLESVMRIESQTETDRLDEGQPQAESVAVEISGSIANSSQNSTDERQPRVVRERSVEQDEDAESGVDTDSGTEGVRFEFEGWDSADDEDDEEWEEVEDEEEVGGTGEDGNEIEVVDETEIEVTEETPTEGLADQRIEDQLDLQNPLVRELHNLRFRARNIEENLQRYLQSLLENIGGQNIEVLVELPDHPTYVGNPGDYVDAREFELLLQQFAENDNSRRGAPPAAKTAIDALPSVVIAQCHVVDGITVCAICKDGLGLGSSAKQLPCLHLYHQGCILPWLGSRNSCPVCRFELPTDDSDYEEQKKLRESITPRFGEALATADDQSDGEIDIAVLSREDATHVSCEASDLASSSTGDNAASTSSEVSFEQVQGKFESSTTAEQDVGLSAKER</sequence>
<protein>
    <submittedName>
        <fullName evidence="1">Uncharacterized protein</fullName>
    </submittedName>
</protein>
<evidence type="ECO:0000313" key="1">
    <source>
        <dbReference type="EMBL" id="KAJ7531052.1"/>
    </source>
</evidence>
<evidence type="ECO:0000313" key="2">
    <source>
        <dbReference type="Proteomes" id="UP001162992"/>
    </source>
</evidence>
<keyword evidence="2" id="KW-1185">Reference proteome</keyword>
<dbReference type="Proteomes" id="UP001162992">
    <property type="component" value="Chromosome 14"/>
</dbReference>
<reference evidence="2" key="1">
    <citation type="journal article" date="2024" name="Proc. Natl. Acad. Sci. U.S.A.">
        <title>Extraordinary preservation of gene collinearity over three hundred million years revealed in homosporous lycophytes.</title>
        <authorList>
            <person name="Li C."/>
            <person name="Wickell D."/>
            <person name="Kuo L.Y."/>
            <person name="Chen X."/>
            <person name="Nie B."/>
            <person name="Liao X."/>
            <person name="Peng D."/>
            <person name="Ji J."/>
            <person name="Jenkins J."/>
            <person name="Williams M."/>
            <person name="Shu S."/>
            <person name="Plott C."/>
            <person name="Barry K."/>
            <person name="Rajasekar S."/>
            <person name="Grimwood J."/>
            <person name="Han X."/>
            <person name="Sun S."/>
            <person name="Hou Z."/>
            <person name="He W."/>
            <person name="Dai G."/>
            <person name="Sun C."/>
            <person name="Schmutz J."/>
            <person name="Leebens-Mack J.H."/>
            <person name="Li F.W."/>
            <person name="Wang L."/>
        </authorList>
    </citation>
    <scope>NUCLEOTIDE SEQUENCE [LARGE SCALE GENOMIC DNA]</scope>
    <source>
        <strain evidence="2">cv. PW_Plant_1</strain>
    </source>
</reference>
<gene>
    <name evidence="1" type="ORF">O6H91_14G030800</name>
</gene>
<organism evidence="1 2">
    <name type="scientific">Diphasiastrum complanatum</name>
    <name type="common">Issler's clubmoss</name>
    <name type="synonym">Lycopodium complanatum</name>
    <dbReference type="NCBI Taxonomy" id="34168"/>
    <lineage>
        <taxon>Eukaryota</taxon>
        <taxon>Viridiplantae</taxon>
        <taxon>Streptophyta</taxon>
        <taxon>Embryophyta</taxon>
        <taxon>Tracheophyta</taxon>
        <taxon>Lycopodiopsida</taxon>
        <taxon>Lycopodiales</taxon>
        <taxon>Lycopodiaceae</taxon>
        <taxon>Lycopodioideae</taxon>
        <taxon>Diphasiastrum</taxon>
    </lineage>
</organism>
<dbReference type="EMBL" id="CM055105">
    <property type="protein sequence ID" value="KAJ7531052.1"/>
    <property type="molecule type" value="Genomic_DNA"/>
</dbReference>
<name>A0ACC2BMZ8_DIPCM</name>
<accession>A0ACC2BMZ8</accession>